<organism evidence="1 2">
    <name type="scientific">Manduca sexta</name>
    <name type="common">Tobacco hawkmoth</name>
    <name type="synonym">Tobacco hornworm</name>
    <dbReference type="NCBI Taxonomy" id="7130"/>
    <lineage>
        <taxon>Eukaryota</taxon>
        <taxon>Metazoa</taxon>
        <taxon>Ecdysozoa</taxon>
        <taxon>Arthropoda</taxon>
        <taxon>Hexapoda</taxon>
        <taxon>Insecta</taxon>
        <taxon>Pterygota</taxon>
        <taxon>Neoptera</taxon>
        <taxon>Endopterygota</taxon>
        <taxon>Lepidoptera</taxon>
        <taxon>Glossata</taxon>
        <taxon>Ditrysia</taxon>
        <taxon>Bombycoidea</taxon>
        <taxon>Sphingidae</taxon>
        <taxon>Sphinginae</taxon>
        <taxon>Sphingini</taxon>
        <taxon>Manduca</taxon>
    </lineage>
</organism>
<name>A0A921ZK68_MANSE</name>
<evidence type="ECO:0000313" key="2">
    <source>
        <dbReference type="Proteomes" id="UP000791440"/>
    </source>
</evidence>
<sequence>MCKPATKQASLTPSRSAGSSWCLHRRLGVTPANRFLPLRSYTFIFQDAVRLVHHGKCKCGTDCQTRDKTSRTFAKIERVECLTCCEVFLLNYIHIITRTHFQG</sequence>
<keyword evidence="2" id="KW-1185">Reference proteome</keyword>
<reference evidence="1" key="2">
    <citation type="submission" date="2020-12" db="EMBL/GenBank/DDBJ databases">
        <authorList>
            <person name="Kanost M."/>
        </authorList>
    </citation>
    <scope>NUCLEOTIDE SEQUENCE</scope>
</reference>
<accession>A0A921ZK68</accession>
<dbReference type="EMBL" id="JH668616">
    <property type="protein sequence ID" value="KAG6459286.1"/>
    <property type="molecule type" value="Genomic_DNA"/>
</dbReference>
<comment type="caution">
    <text evidence="1">The sequence shown here is derived from an EMBL/GenBank/DDBJ whole genome shotgun (WGS) entry which is preliminary data.</text>
</comment>
<reference evidence="1" key="1">
    <citation type="journal article" date="2016" name="Insect Biochem. Mol. Biol.">
        <title>Multifaceted biological insights from a draft genome sequence of the tobacco hornworm moth, Manduca sexta.</title>
        <authorList>
            <person name="Kanost M.R."/>
            <person name="Arrese E.L."/>
            <person name="Cao X."/>
            <person name="Chen Y.R."/>
            <person name="Chellapilla S."/>
            <person name="Goldsmith M.R."/>
            <person name="Grosse-Wilde E."/>
            <person name="Heckel D.G."/>
            <person name="Herndon N."/>
            <person name="Jiang H."/>
            <person name="Papanicolaou A."/>
            <person name="Qu J."/>
            <person name="Soulages J.L."/>
            <person name="Vogel H."/>
            <person name="Walters J."/>
            <person name="Waterhouse R.M."/>
            <person name="Ahn S.J."/>
            <person name="Almeida F.C."/>
            <person name="An C."/>
            <person name="Aqrawi P."/>
            <person name="Bretschneider A."/>
            <person name="Bryant W.B."/>
            <person name="Bucks S."/>
            <person name="Chao H."/>
            <person name="Chevignon G."/>
            <person name="Christen J.M."/>
            <person name="Clarke D.F."/>
            <person name="Dittmer N.T."/>
            <person name="Ferguson L.C.F."/>
            <person name="Garavelou S."/>
            <person name="Gordon K.H.J."/>
            <person name="Gunaratna R.T."/>
            <person name="Han Y."/>
            <person name="Hauser F."/>
            <person name="He Y."/>
            <person name="Heidel-Fischer H."/>
            <person name="Hirsh A."/>
            <person name="Hu Y."/>
            <person name="Jiang H."/>
            <person name="Kalra D."/>
            <person name="Klinner C."/>
            <person name="Konig C."/>
            <person name="Kovar C."/>
            <person name="Kroll A.R."/>
            <person name="Kuwar S.S."/>
            <person name="Lee S.L."/>
            <person name="Lehman R."/>
            <person name="Li K."/>
            <person name="Li Z."/>
            <person name="Liang H."/>
            <person name="Lovelace S."/>
            <person name="Lu Z."/>
            <person name="Mansfield J.H."/>
            <person name="McCulloch K.J."/>
            <person name="Mathew T."/>
            <person name="Morton B."/>
            <person name="Muzny D.M."/>
            <person name="Neunemann D."/>
            <person name="Ongeri F."/>
            <person name="Pauchet Y."/>
            <person name="Pu L.L."/>
            <person name="Pyrousis I."/>
            <person name="Rao X.J."/>
            <person name="Redding A."/>
            <person name="Roesel C."/>
            <person name="Sanchez-Gracia A."/>
            <person name="Schaack S."/>
            <person name="Shukla A."/>
            <person name="Tetreau G."/>
            <person name="Wang Y."/>
            <person name="Xiong G.H."/>
            <person name="Traut W."/>
            <person name="Walsh T.K."/>
            <person name="Worley K.C."/>
            <person name="Wu D."/>
            <person name="Wu W."/>
            <person name="Wu Y.Q."/>
            <person name="Zhang X."/>
            <person name="Zou Z."/>
            <person name="Zucker H."/>
            <person name="Briscoe A.D."/>
            <person name="Burmester T."/>
            <person name="Clem R.J."/>
            <person name="Feyereisen R."/>
            <person name="Grimmelikhuijzen C.J.P."/>
            <person name="Hamodrakas S.J."/>
            <person name="Hansson B.S."/>
            <person name="Huguet E."/>
            <person name="Jermiin L.S."/>
            <person name="Lan Q."/>
            <person name="Lehman H.K."/>
            <person name="Lorenzen M."/>
            <person name="Merzendorfer H."/>
            <person name="Michalopoulos I."/>
            <person name="Morton D.B."/>
            <person name="Muthukrishnan S."/>
            <person name="Oakeshott J.G."/>
            <person name="Palmer W."/>
            <person name="Park Y."/>
            <person name="Passarelli A.L."/>
            <person name="Rozas J."/>
            <person name="Schwartz L.M."/>
            <person name="Smith W."/>
            <person name="Southgate A."/>
            <person name="Vilcinskas A."/>
            <person name="Vogt R."/>
            <person name="Wang P."/>
            <person name="Werren J."/>
            <person name="Yu X.Q."/>
            <person name="Zhou J.J."/>
            <person name="Brown S.J."/>
            <person name="Scherer S.E."/>
            <person name="Richards S."/>
            <person name="Blissard G.W."/>
        </authorList>
    </citation>
    <scope>NUCLEOTIDE SEQUENCE</scope>
</reference>
<gene>
    <name evidence="1" type="ORF">O3G_MSEX011301</name>
</gene>
<evidence type="ECO:0000313" key="1">
    <source>
        <dbReference type="EMBL" id="KAG6459286.1"/>
    </source>
</evidence>
<dbReference type="Proteomes" id="UP000791440">
    <property type="component" value="Unassembled WGS sequence"/>
</dbReference>
<dbReference type="AlphaFoldDB" id="A0A921ZK68"/>
<protein>
    <submittedName>
        <fullName evidence="1">Uncharacterized protein</fullName>
    </submittedName>
</protein>
<proteinExistence type="predicted"/>